<evidence type="ECO:0000313" key="3">
    <source>
        <dbReference type="EMBL" id="CAK9106593.1"/>
    </source>
</evidence>
<name>A0ABP0S2J7_9DINO</name>
<evidence type="ECO:0000259" key="2">
    <source>
        <dbReference type="Pfam" id="PF20434"/>
    </source>
</evidence>
<dbReference type="PANTHER" id="PTHR48081">
    <property type="entry name" value="AB HYDROLASE SUPERFAMILY PROTEIN C4A8.06C"/>
    <property type="match status" value="1"/>
</dbReference>
<evidence type="ECO:0000256" key="1">
    <source>
        <dbReference type="ARBA" id="ARBA00022801"/>
    </source>
</evidence>
<reference evidence="3 4" key="1">
    <citation type="submission" date="2024-02" db="EMBL/GenBank/DDBJ databases">
        <authorList>
            <person name="Chen Y."/>
            <person name="Shah S."/>
            <person name="Dougan E. K."/>
            <person name="Thang M."/>
            <person name="Chan C."/>
        </authorList>
    </citation>
    <scope>NUCLEOTIDE SEQUENCE [LARGE SCALE GENOMIC DNA]</scope>
</reference>
<sequence>MANGQAEGWWPLAKQVLGRRDFWADASTVWVYFWMGVGSLGWDVLSEKAVFPRMFLPEVVHLITYAQVACTGGLMWANQRVTRSTLGKVLVALNVYGVWLHLKRLRTALNSGSAYQSALSSAGIKMKDPWNPMLLALLFPFKKFLPDIGASKKLKRSTEAYAPLAEVDAPLLERWKKLTPGLKMLNTFMGRGRIAQWLSMDVVRLENTDEDAPRRPLRPVVMYIHGGGWTVGDKMFAAKSAIEYMVATHDFVACVINYRLSPDVRFPEHLIDCKRALLWLKANVEQFGGDPEQIFVAGESAGGHLCSLVALTANNSAYDPPEAEQPCDTSVRGCVDIYGVHDILDSEQHHVVNEGLDLSTLNGPGGLVLFMEGVVFDRSSDQHRQHFLDGSPSHIVDAMVESADASSEDTLCPFLLVHGTDDTLAAFDDSQAFFGRLQQLRKAKNSSVKDIFVEVKGAEHGFGYVPSPRSVSLSLAMGAFVKHHSTVKAPSKAKI</sequence>
<gene>
    <name evidence="3" type="ORF">SCF082_LOCUS49648</name>
</gene>
<dbReference type="InterPro" id="IPR050300">
    <property type="entry name" value="GDXG_lipolytic_enzyme"/>
</dbReference>
<proteinExistence type="predicted"/>
<accession>A0ABP0S2J7</accession>
<dbReference type="InterPro" id="IPR049492">
    <property type="entry name" value="BD-FAE-like_dom"/>
</dbReference>
<dbReference type="InterPro" id="IPR029058">
    <property type="entry name" value="AB_hydrolase_fold"/>
</dbReference>
<dbReference type="SUPFAM" id="SSF53474">
    <property type="entry name" value="alpha/beta-Hydrolases"/>
    <property type="match status" value="1"/>
</dbReference>
<dbReference type="Pfam" id="PF20434">
    <property type="entry name" value="BD-FAE"/>
    <property type="match status" value="1"/>
</dbReference>
<dbReference type="Proteomes" id="UP001642464">
    <property type="component" value="Unassembled WGS sequence"/>
</dbReference>
<dbReference type="PANTHER" id="PTHR48081:SF33">
    <property type="entry name" value="KYNURENINE FORMAMIDASE"/>
    <property type="match status" value="1"/>
</dbReference>
<protein>
    <submittedName>
        <fullName evidence="3">Esterase LipC</fullName>
    </submittedName>
</protein>
<comment type="caution">
    <text evidence="3">The sequence shown here is derived from an EMBL/GenBank/DDBJ whole genome shotgun (WGS) entry which is preliminary data.</text>
</comment>
<organism evidence="3 4">
    <name type="scientific">Durusdinium trenchii</name>
    <dbReference type="NCBI Taxonomy" id="1381693"/>
    <lineage>
        <taxon>Eukaryota</taxon>
        <taxon>Sar</taxon>
        <taxon>Alveolata</taxon>
        <taxon>Dinophyceae</taxon>
        <taxon>Suessiales</taxon>
        <taxon>Symbiodiniaceae</taxon>
        <taxon>Durusdinium</taxon>
    </lineage>
</organism>
<dbReference type="Gene3D" id="3.40.50.1820">
    <property type="entry name" value="alpha/beta hydrolase"/>
    <property type="match status" value="1"/>
</dbReference>
<dbReference type="InterPro" id="IPR019826">
    <property type="entry name" value="Carboxylesterase_B_AS"/>
</dbReference>
<keyword evidence="1" id="KW-0378">Hydrolase</keyword>
<feature type="domain" description="BD-FAE-like" evidence="2">
    <location>
        <begin position="218"/>
        <end position="435"/>
    </location>
</feature>
<dbReference type="EMBL" id="CAXAMM010042772">
    <property type="protein sequence ID" value="CAK9106593.1"/>
    <property type="molecule type" value="Genomic_DNA"/>
</dbReference>
<evidence type="ECO:0000313" key="4">
    <source>
        <dbReference type="Proteomes" id="UP001642464"/>
    </source>
</evidence>
<keyword evidence="4" id="KW-1185">Reference proteome</keyword>
<dbReference type="PROSITE" id="PS00122">
    <property type="entry name" value="CARBOXYLESTERASE_B_1"/>
    <property type="match status" value="1"/>
</dbReference>